<gene>
    <name evidence="2" type="ORF">E3983_04950</name>
</gene>
<dbReference type="Gene3D" id="3.30.70.3580">
    <property type="entry name" value="Antirestriction protein"/>
    <property type="match status" value="1"/>
</dbReference>
<dbReference type="InterPro" id="IPR042297">
    <property type="entry name" value="Antirestriction_sf"/>
</dbReference>
<sequence length="52" mass="5821">MSSDVAGIVATLFALNRLIWITESDDLCSKYEQLLDYAEQHKESGKIFAAID</sequence>
<protein>
    <recommendedName>
        <fullName evidence="4">Antirestriction protein</fullName>
    </recommendedName>
</protein>
<organism evidence="2 3">
    <name type="scientific">Legionella israelensis</name>
    <dbReference type="NCBI Taxonomy" id="454"/>
    <lineage>
        <taxon>Bacteria</taxon>
        <taxon>Pseudomonadati</taxon>
        <taxon>Pseudomonadota</taxon>
        <taxon>Gammaproteobacteria</taxon>
        <taxon>Legionellales</taxon>
        <taxon>Legionellaceae</taxon>
        <taxon>Legionella</taxon>
    </lineage>
</organism>
<evidence type="ECO:0008006" key="4">
    <source>
        <dbReference type="Google" id="ProtNLM"/>
    </source>
</evidence>
<proteinExistence type="inferred from homology"/>
<reference evidence="2 3" key="1">
    <citation type="submission" date="2019-03" db="EMBL/GenBank/DDBJ databases">
        <title>Diverse conjugative elements silence natural transformation in Legionella species.</title>
        <authorList>
            <person name="Durieux I."/>
            <person name="Ginevra C."/>
            <person name="Attaiech L."/>
            <person name="Picq K."/>
            <person name="Juan P.A."/>
            <person name="Jarraud S."/>
            <person name="Charpentier X."/>
        </authorList>
    </citation>
    <scope>NUCLEOTIDE SEQUENCE [LARGE SCALE GENOMIC DNA]</scope>
    <source>
        <strain evidence="2 3">HL-0427-4011</strain>
    </source>
</reference>
<dbReference type="Pfam" id="PF03230">
    <property type="entry name" value="Antirestrict"/>
    <property type="match status" value="1"/>
</dbReference>
<evidence type="ECO:0000256" key="1">
    <source>
        <dbReference type="ARBA" id="ARBA00008618"/>
    </source>
</evidence>
<evidence type="ECO:0000313" key="3">
    <source>
        <dbReference type="Proteomes" id="UP000295517"/>
    </source>
</evidence>
<comment type="similarity">
    <text evidence="1">Belongs to the antirestriction protein family.</text>
</comment>
<dbReference type="EMBL" id="CP038254">
    <property type="protein sequence ID" value="QBR83759.1"/>
    <property type="molecule type" value="Genomic_DNA"/>
</dbReference>
<evidence type="ECO:0000313" key="2">
    <source>
        <dbReference type="EMBL" id="QBR83759.1"/>
    </source>
</evidence>
<name>A0AAX1EF94_9GAMM</name>
<dbReference type="AlphaFoldDB" id="A0AAX1EF94"/>
<accession>A0AAX1EF94</accession>
<dbReference type="InterPro" id="IPR004914">
    <property type="entry name" value="Antirestrict"/>
</dbReference>
<dbReference type="Proteomes" id="UP000295517">
    <property type="component" value="Chromosome"/>
</dbReference>